<evidence type="ECO:0000313" key="8">
    <source>
        <dbReference type="EMBL" id="ACV23210.1"/>
    </source>
</evidence>
<dbReference type="Proteomes" id="UP000002026">
    <property type="component" value="Chromosome"/>
</dbReference>
<comment type="catalytic activity">
    <reaction evidence="5">
        <text>N-acetyl-L-glutamate 5-semialdehyde + phosphate + NADP(+) = N-acetyl-L-glutamyl 5-phosphate + NADPH + H(+)</text>
        <dbReference type="Rhea" id="RHEA:21588"/>
        <dbReference type="ChEBI" id="CHEBI:15378"/>
        <dbReference type="ChEBI" id="CHEBI:29123"/>
        <dbReference type="ChEBI" id="CHEBI:43474"/>
        <dbReference type="ChEBI" id="CHEBI:57783"/>
        <dbReference type="ChEBI" id="CHEBI:57936"/>
        <dbReference type="ChEBI" id="CHEBI:58349"/>
        <dbReference type="EC" id="1.2.1.38"/>
    </reaction>
</comment>
<dbReference type="RefSeq" id="WP_012799310.1">
    <property type="nucleotide sequence ID" value="NC_013165.1"/>
</dbReference>
<evidence type="ECO:0000256" key="5">
    <source>
        <dbReference type="HAMAP-Rule" id="MF_00150"/>
    </source>
</evidence>
<dbReference type="eggNOG" id="COG0002">
    <property type="taxonomic scope" value="Bacteria"/>
</dbReference>
<evidence type="ECO:0000256" key="6">
    <source>
        <dbReference type="PROSITE-ProRule" id="PRU10010"/>
    </source>
</evidence>
<evidence type="ECO:0000256" key="1">
    <source>
        <dbReference type="ARBA" id="ARBA00022571"/>
    </source>
</evidence>
<dbReference type="SUPFAM" id="SSF55347">
    <property type="entry name" value="Glyceraldehyde-3-phosphate dehydrogenase-like, C-terminal domain"/>
    <property type="match status" value="1"/>
</dbReference>
<sequence>MVKAAVIGGAGYAGAELVRLIARHPEFELIAVTSDADAGNPIADTYPALLGVEPACFTPHDDPAVLDCDVAFLAVPHTAGMHHAARLVAAGVTVVDLSADFRLPQDVYEAAYNVEHTAADLLEGAAYGQPELNHAALDALAAKHAEGEPVVVGCAGCYPTAVSLAAVPAVRAGLVSGTVIADCISGISGAGKKPTYKTHYCSANEDAQAYGLPLHRHAPEMDMELEMAWSQGENEGAAPKILFTPHLAPLARGMVATLHLPVTTEDVDWQKLYEDAYAGNPFVHVLPAGKSPRTSSVAGTNNAHIGVFPNRGNGYVTVISTIDNLGKGAAAQAIQCANIIFGFDETAGLEGMARAL</sequence>
<dbReference type="GO" id="GO:0051287">
    <property type="term" value="F:NAD binding"/>
    <property type="evidence" value="ECO:0007669"/>
    <property type="project" value="InterPro"/>
</dbReference>
<comment type="subcellular location">
    <subcellularLocation>
        <location evidence="5">Cytoplasm</location>
    </subcellularLocation>
</comment>
<keyword evidence="9" id="KW-1185">Reference proteome</keyword>
<dbReference type="InterPro" id="IPR058924">
    <property type="entry name" value="AGPR_dimerisation_dom"/>
</dbReference>
<dbReference type="InterPro" id="IPR000534">
    <property type="entry name" value="Semialdehyde_DH_NAD-bd"/>
</dbReference>
<dbReference type="GO" id="GO:0006526">
    <property type="term" value="P:L-arginine biosynthetic process"/>
    <property type="evidence" value="ECO:0007669"/>
    <property type="project" value="UniProtKB-UniRule"/>
</dbReference>
<name>C7N0Y8_SLAHD</name>
<protein>
    <recommendedName>
        <fullName evidence="5">N-acetyl-gamma-glutamyl-phosphate reductase</fullName>
        <shortName evidence="5">AGPR</shortName>
        <ecNumber evidence="5">1.2.1.38</ecNumber>
    </recommendedName>
    <alternativeName>
        <fullName evidence="5">N-acetyl-glutamate semialdehyde dehydrogenase</fullName>
        <shortName evidence="5">NAGSA dehydrogenase</shortName>
    </alternativeName>
</protein>
<evidence type="ECO:0000313" key="9">
    <source>
        <dbReference type="Proteomes" id="UP000002026"/>
    </source>
</evidence>
<keyword evidence="3 5" id="KW-0521">NADP</keyword>
<dbReference type="InterPro" id="IPR023013">
    <property type="entry name" value="AGPR_AS"/>
</dbReference>
<dbReference type="HOGENOM" id="CLU_006384_0_1_11"/>
<dbReference type="InterPro" id="IPR050085">
    <property type="entry name" value="AGPR"/>
</dbReference>
<dbReference type="Pfam" id="PF22698">
    <property type="entry name" value="Semialdhyde_dhC_1"/>
    <property type="match status" value="1"/>
</dbReference>
<keyword evidence="5" id="KW-0963">Cytoplasm</keyword>
<reference evidence="8 9" key="1">
    <citation type="journal article" date="2009" name="Stand. Genomic Sci.">
        <title>Complete genome sequence of Slackia heliotrinireducens type strain (RHS 1).</title>
        <authorList>
            <person name="Pukall R."/>
            <person name="Lapidus A."/>
            <person name="Nolan M."/>
            <person name="Copeland A."/>
            <person name="Glavina Del Rio T."/>
            <person name="Lucas S."/>
            <person name="Chen F."/>
            <person name="Tice H."/>
            <person name="Cheng J.F."/>
            <person name="Chertkov O."/>
            <person name="Bruce D."/>
            <person name="Goodwin L."/>
            <person name="Kuske C."/>
            <person name="Brettin T."/>
            <person name="Detter J.C."/>
            <person name="Han C."/>
            <person name="Pitluck S."/>
            <person name="Pati A."/>
            <person name="Mavrommatis K."/>
            <person name="Ivanova N."/>
            <person name="Ovchinnikova G."/>
            <person name="Chen A."/>
            <person name="Palaniappan K."/>
            <person name="Schneider S."/>
            <person name="Rohde M."/>
            <person name="Chain P."/>
            <person name="D'haeseleer P."/>
            <person name="Goker M."/>
            <person name="Bristow J."/>
            <person name="Eisen J.A."/>
            <person name="Markowitz V."/>
            <person name="Kyrpides N.C."/>
            <person name="Klenk H.P."/>
            <person name="Hugenholtz P."/>
        </authorList>
    </citation>
    <scope>NUCLEOTIDE SEQUENCE [LARGE SCALE GENOMIC DNA]</scope>
    <source>
        <strain evidence="9">ATCC 29202 / DSM 20476 / NCTC 11029 / RHS 1</strain>
    </source>
</reference>
<comment type="similarity">
    <text evidence="5">Belongs to the NAGSA dehydrogenase family. Type 1 subfamily.</text>
</comment>
<evidence type="ECO:0000259" key="7">
    <source>
        <dbReference type="SMART" id="SM00859"/>
    </source>
</evidence>
<keyword evidence="2 5" id="KW-0028">Amino-acid biosynthesis</keyword>
<comment type="function">
    <text evidence="5">Catalyzes the NADPH-dependent reduction of N-acetyl-5-glutamyl phosphate to yield N-acetyl-L-glutamate 5-semialdehyde.</text>
</comment>
<evidence type="ECO:0000256" key="3">
    <source>
        <dbReference type="ARBA" id="ARBA00022857"/>
    </source>
</evidence>
<organism evidence="8 9">
    <name type="scientific">Slackia heliotrinireducens (strain ATCC 29202 / DSM 20476 / NCTC 11029 / RHS 1)</name>
    <name type="common">Peptococcus heliotrinreducens</name>
    <dbReference type="NCBI Taxonomy" id="471855"/>
    <lineage>
        <taxon>Bacteria</taxon>
        <taxon>Bacillati</taxon>
        <taxon>Actinomycetota</taxon>
        <taxon>Coriobacteriia</taxon>
        <taxon>Eggerthellales</taxon>
        <taxon>Eggerthellaceae</taxon>
        <taxon>Slackia</taxon>
    </lineage>
</organism>
<dbReference type="PROSITE" id="PS01224">
    <property type="entry name" value="ARGC"/>
    <property type="match status" value="1"/>
</dbReference>
<accession>C7N0Y8</accession>
<evidence type="ECO:0000256" key="2">
    <source>
        <dbReference type="ARBA" id="ARBA00022605"/>
    </source>
</evidence>
<dbReference type="Pfam" id="PF01118">
    <property type="entry name" value="Semialdhyde_dh"/>
    <property type="match status" value="1"/>
</dbReference>
<dbReference type="UniPathway" id="UPA00068">
    <property type="reaction ID" value="UER00108"/>
</dbReference>
<dbReference type="STRING" id="471855.Shel_22000"/>
<dbReference type="EMBL" id="CP001684">
    <property type="protein sequence ID" value="ACV23210.1"/>
    <property type="molecule type" value="Genomic_DNA"/>
</dbReference>
<dbReference type="SMART" id="SM00859">
    <property type="entry name" value="Semialdhyde_dh"/>
    <property type="match status" value="1"/>
</dbReference>
<feature type="active site" evidence="5 6">
    <location>
        <position position="157"/>
    </location>
</feature>
<comment type="pathway">
    <text evidence="5">Amino-acid biosynthesis; L-arginine biosynthesis; N(2)-acetyl-L-ornithine from L-glutamate: step 3/4.</text>
</comment>
<dbReference type="InterPro" id="IPR036291">
    <property type="entry name" value="NAD(P)-bd_dom_sf"/>
</dbReference>
<dbReference type="GO" id="GO:0003942">
    <property type="term" value="F:N-acetyl-gamma-glutamyl-phosphate reductase activity"/>
    <property type="evidence" value="ECO:0007669"/>
    <property type="project" value="UniProtKB-UniRule"/>
</dbReference>
<feature type="domain" description="Semialdehyde dehydrogenase NAD-binding" evidence="7">
    <location>
        <begin position="3"/>
        <end position="140"/>
    </location>
</feature>
<dbReference type="CDD" id="cd23934">
    <property type="entry name" value="AGPR_1_C"/>
    <property type="match status" value="1"/>
</dbReference>
<dbReference type="PANTHER" id="PTHR32338:SF10">
    <property type="entry name" value="N-ACETYL-GAMMA-GLUTAMYL-PHOSPHATE REDUCTASE, CHLOROPLASTIC-RELATED"/>
    <property type="match status" value="1"/>
</dbReference>
<dbReference type="HAMAP" id="MF_00150">
    <property type="entry name" value="ArgC_type1"/>
    <property type="match status" value="1"/>
</dbReference>
<dbReference type="Gene3D" id="3.40.50.720">
    <property type="entry name" value="NAD(P)-binding Rossmann-like Domain"/>
    <property type="match status" value="1"/>
</dbReference>
<dbReference type="CDD" id="cd17895">
    <property type="entry name" value="AGPR_1_N"/>
    <property type="match status" value="1"/>
</dbReference>
<gene>
    <name evidence="5" type="primary">argC</name>
    <name evidence="8" type="ordered locus">Shel_22000</name>
</gene>
<dbReference type="NCBIfam" id="TIGR01850">
    <property type="entry name" value="argC"/>
    <property type="match status" value="1"/>
</dbReference>
<dbReference type="AlphaFoldDB" id="C7N0Y8"/>
<dbReference type="GO" id="GO:0005737">
    <property type="term" value="C:cytoplasm"/>
    <property type="evidence" value="ECO:0007669"/>
    <property type="project" value="UniProtKB-SubCell"/>
</dbReference>
<dbReference type="SUPFAM" id="SSF51735">
    <property type="entry name" value="NAD(P)-binding Rossmann-fold domains"/>
    <property type="match status" value="1"/>
</dbReference>
<dbReference type="GO" id="GO:0070401">
    <property type="term" value="F:NADP+ binding"/>
    <property type="evidence" value="ECO:0007669"/>
    <property type="project" value="InterPro"/>
</dbReference>
<dbReference type="InterPro" id="IPR000706">
    <property type="entry name" value="AGPR_type-1"/>
</dbReference>
<dbReference type="KEGG" id="shi:Shel_22000"/>
<keyword evidence="4 5" id="KW-0560">Oxidoreductase</keyword>
<evidence type="ECO:0000256" key="4">
    <source>
        <dbReference type="ARBA" id="ARBA00023002"/>
    </source>
</evidence>
<keyword evidence="1 5" id="KW-0055">Arginine biosynthesis</keyword>
<dbReference type="EC" id="1.2.1.38" evidence="5"/>
<dbReference type="Gene3D" id="3.30.360.10">
    <property type="entry name" value="Dihydrodipicolinate Reductase, domain 2"/>
    <property type="match status" value="1"/>
</dbReference>
<proteinExistence type="inferred from homology"/>
<dbReference type="PANTHER" id="PTHR32338">
    <property type="entry name" value="N-ACETYL-GAMMA-GLUTAMYL-PHOSPHATE REDUCTASE, CHLOROPLASTIC-RELATED-RELATED"/>
    <property type="match status" value="1"/>
</dbReference>